<dbReference type="InterPro" id="IPR003474">
    <property type="entry name" value="Glcn_transporter"/>
</dbReference>
<dbReference type="Proteomes" id="UP000184035">
    <property type="component" value="Unassembled WGS sequence"/>
</dbReference>
<keyword evidence="3" id="KW-1185">Reference proteome</keyword>
<sequence length="418" mass="42846">MAEISTLGAIIGLIFAIFLIFKKVNPVYAMIGGALAGGVLGGVPLPTTVNILIQGAQSIVPAVIRVLAAGIFAGVIIETGAADKIADTIMKALGEKLSILAIILSSAIICGVGVALPVAVITVAPIALILGEKANLSKASVLLAILGGGKSGNIMSPNPNTIAIADGFHLSLSTVMINAGVPALFGVIATYFIASFLKNKGQVIRLEHSLQQEKSMPSFHLAILGPLVVVGLLILNSIFKLSLDSMVILPLGGIAATIAMKKKNHFLDYCTSGLNKMTGAAILLLGTGTLAGVISHSSLSNTIINLLGSFGIPGILLSSISGILMGGASASITGGSVITSTVFSQPILNMGINPIGAAEMVHTGVSVIDDLPHGNLFHISASSVNYNIKQRMKLIPFELLIGLTMNIVATILFGFYLA</sequence>
<keyword evidence="1" id="KW-0472">Membrane</keyword>
<dbReference type="RefSeq" id="WP_072897815.1">
    <property type="nucleotide sequence ID" value="NZ_FQVM01000044.1"/>
</dbReference>
<dbReference type="AlphaFoldDB" id="A0A1M4ZFE1"/>
<dbReference type="STRING" id="1533.SAMN05443638_1442"/>
<gene>
    <name evidence="2" type="ORF">SAMN05443638_1442</name>
</gene>
<protein>
    <submittedName>
        <fullName evidence="2">Gluconate:H+ symporter, GntP family</fullName>
    </submittedName>
</protein>
<feature type="transmembrane region" description="Helical" evidence="1">
    <location>
        <begin position="6"/>
        <end position="21"/>
    </location>
</feature>
<dbReference type="PANTHER" id="PTHR30354:SF23">
    <property type="entry name" value="GNTP FAMILY PERMEASE"/>
    <property type="match status" value="1"/>
</dbReference>
<evidence type="ECO:0000313" key="3">
    <source>
        <dbReference type="Proteomes" id="UP000184035"/>
    </source>
</evidence>
<feature type="transmembrane region" description="Helical" evidence="1">
    <location>
        <begin position="175"/>
        <end position="197"/>
    </location>
</feature>
<keyword evidence="1" id="KW-1133">Transmembrane helix</keyword>
<dbReference type="OrthoDB" id="2136698at2"/>
<feature type="transmembrane region" description="Helical" evidence="1">
    <location>
        <begin position="218"/>
        <end position="235"/>
    </location>
</feature>
<evidence type="ECO:0000256" key="1">
    <source>
        <dbReference type="SAM" id="Phobius"/>
    </source>
</evidence>
<feature type="transmembrane region" description="Helical" evidence="1">
    <location>
        <begin position="303"/>
        <end position="324"/>
    </location>
</feature>
<feature type="transmembrane region" description="Helical" evidence="1">
    <location>
        <begin position="399"/>
        <end position="417"/>
    </location>
</feature>
<feature type="transmembrane region" description="Helical" evidence="1">
    <location>
        <begin position="59"/>
        <end position="77"/>
    </location>
</feature>
<keyword evidence="1" id="KW-0812">Transmembrane</keyword>
<evidence type="ECO:0000313" key="2">
    <source>
        <dbReference type="EMBL" id="SHF16306.1"/>
    </source>
</evidence>
<proteinExistence type="predicted"/>
<feature type="transmembrane region" description="Helical" evidence="1">
    <location>
        <begin position="28"/>
        <end position="53"/>
    </location>
</feature>
<dbReference type="GO" id="GO:0005886">
    <property type="term" value="C:plasma membrane"/>
    <property type="evidence" value="ECO:0007669"/>
    <property type="project" value="TreeGrafter"/>
</dbReference>
<name>A0A1M4ZFE1_9CLOT</name>
<accession>A0A1M4ZFE1</accession>
<feature type="transmembrane region" description="Helical" evidence="1">
    <location>
        <begin position="97"/>
        <end position="130"/>
    </location>
</feature>
<dbReference type="EMBL" id="FQVM01000044">
    <property type="protein sequence ID" value="SHF16306.1"/>
    <property type="molecule type" value="Genomic_DNA"/>
</dbReference>
<dbReference type="Pfam" id="PF02447">
    <property type="entry name" value="GntP_permease"/>
    <property type="match status" value="1"/>
</dbReference>
<organism evidence="2 3">
    <name type="scientific">Clostridium fallax</name>
    <dbReference type="NCBI Taxonomy" id="1533"/>
    <lineage>
        <taxon>Bacteria</taxon>
        <taxon>Bacillati</taxon>
        <taxon>Bacillota</taxon>
        <taxon>Clostridia</taxon>
        <taxon>Eubacteriales</taxon>
        <taxon>Clostridiaceae</taxon>
        <taxon>Clostridium</taxon>
    </lineage>
</organism>
<feature type="transmembrane region" description="Helical" evidence="1">
    <location>
        <begin position="280"/>
        <end position="297"/>
    </location>
</feature>
<reference evidence="2 3" key="1">
    <citation type="submission" date="2016-11" db="EMBL/GenBank/DDBJ databases">
        <authorList>
            <person name="Jaros S."/>
            <person name="Januszkiewicz K."/>
            <person name="Wedrychowicz H."/>
        </authorList>
    </citation>
    <scope>NUCLEOTIDE SEQUENCE [LARGE SCALE GENOMIC DNA]</scope>
    <source>
        <strain evidence="2 3">DSM 2631</strain>
    </source>
</reference>
<dbReference type="GO" id="GO:0015128">
    <property type="term" value="F:gluconate transmembrane transporter activity"/>
    <property type="evidence" value="ECO:0007669"/>
    <property type="project" value="InterPro"/>
</dbReference>
<dbReference type="PANTHER" id="PTHR30354">
    <property type="entry name" value="GNT FAMILY GLUCONATE TRANSPORTER"/>
    <property type="match status" value="1"/>
</dbReference>